<dbReference type="GO" id="GO:0003677">
    <property type="term" value="F:DNA binding"/>
    <property type="evidence" value="ECO:0007669"/>
    <property type="project" value="UniProtKB-KW"/>
</dbReference>
<dbReference type="GO" id="GO:0005634">
    <property type="term" value="C:nucleus"/>
    <property type="evidence" value="ECO:0007669"/>
    <property type="project" value="UniProtKB-SubCell"/>
</dbReference>
<accession>A0A0K9P1P6</accession>
<keyword evidence="2" id="KW-0805">Transcription regulation</keyword>
<dbReference type="GO" id="GO:0009873">
    <property type="term" value="P:ethylene-activated signaling pathway"/>
    <property type="evidence" value="ECO:0007669"/>
    <property type="project" value="InterPro"/>
</dbReference>
<dbReference type="CDD" id="cd00018">
    <property type="entry name" value="AP2"/>
    <property type="match status" value="1"/>
</dbReference>
<keyword evidence="5" id="KW-0539">Nucleus</keyword>
<dbReference type="FunFam" id="3.30.730.10:FF:000001">
    <property type="entry name" value="Ethylene-responsive transcription factor 2"/>
    <property type="match status" value="1"/>
</dbReference>
<dbReference type="Pfam" id="PF00847">
    <property type="entry name" value="AP2"/>
    <property type="match status" value="1"/>
</dbReference>
<dbReference type="EMBL" id="LFYR01001305">
    <property type="protein sequence ID" value="KMZ62913.1"/>
    <property type="molecule type" value="Genomic_DNA"/>
</dbReference>
<protein>
    <recommendedName>
        <fullName evidence="6">AP2/ERF domain-containing protein</fullName>
    </recommendedName>
</protein>
<evidence type="ECO:0000256" key="4">
    <source>
        <dbReference type="ARBA" id="ARBA00023163"/>
    </source>
</evidence>
<organism evidence="7 8">
    <name type="scientific">Zostera marina</name>
    <name type="common">Eelgrass</name>
    <dbReference type="NCBI Taxonomy" id="29655"/>
    <lineage>
        <taxon>Eukaryota</taxon>
        <taxon>Viridiplantae</taxon>
        <taxon>Streptophyta</taxon>
        <taxon>Embryophyta</taxon>
        <taxon>Tracheophyta</taxon>
        <taxon>Spermatophyta</taxon>
        <taxon>Magnoliopsida</taxon>
        <taxon>Liliopsida</taxon>
        <taxon>Zosteraceae</taxon>
        <taxon>Zostera</taxon>
    </lineage>
</organism>
<name>A0A0K9P1P6_ZOSMR</name>
<evidence type="ECO:0000256" key="3">
    <source>
        <dbReference type="ARBA" id="ARBA00023125"/>
    </source>
</evidence>
<evidence type="ECO:0000256" key="1">
    <source>
        <dbReference type="ARBA" id="ARBA00004123"/>
    </source>
</evidence>
<reference evidence="8" key="1">
    <citation type="journal article" date="2016" name="Nature">
        <title>The genome of the seagrass Zostera marina reveals angiosperm adaptation to the sea.</title>
        <authorList>
            <person name="Olsen J.L."/>
            <person name="Rouze P."/>
            <person name="Verhelst B."/>
            <person name="Lin Y.-C."/>
            <person name="Bayer T."/>
            <person name="Collen J."/>
            <person name="Dattolo E."/>
            <person name="De Paoli E."/>
            <person name="Dittami S."/>
            <person name="Maumus F."/>
            <person name="Michel G."/>
            <person name="Kersting A."/>
            <person name="Lauritano C."/>
            <person name="Lohaus R."/>
            <person name="Toepel M."/>
            <person name="Tonon T."/>
            <person name="Vanneste K."/>
            <person name="Amirebrahimi M."/>
            <person name="Brakel J."/>
            <person name="Bostroem C."/>
            <person name="Chovatia M."/>
            <person name="Grimwood J."/>
            <person name="Jenkins J.W."/>
            <person name="Jueterbock A."/>
            <person name="Mraz A."/>
            <person name="Stam W.T."/>
            <person name="Tice H."/>
            <person name="Bornberg-Bauer E."/>
            <person name="Green P.J."/>
            <person name="Pearson G.A."/>
            <person name="Procaccini G."/>
            <person name="Duarte C.M."/>
            <person name="Schmutz J."/>
            <person name="Reusch T.B.H."/>
            <person name="Van de Peer Y."/>
        </authorList>
    </citation>
    <scope>NUCLEOTIDE SEQUENCE [LARGE SCALE GENOMIC DNA]</scope>
    <source>
        <strain evidence="8">cv. Finnish</strain>
    </source>
</reference>
<keyword evidence="4" id="KW-0804">Transcription</keyword>
<dbReference type="PROSITE" id="PS51032">
    <property type="entry name" value="AP2_ERF"/>
    <property type="match status" value="1"/>
</dbReference>
<evidence type="ECO:0000256" key="5">
    <source>
        <dbReference type="ARBA" id="ARBA00023242"/>
    </source>
</evidence>
<dbReference type="AlphaFoldDB" id="A0A0K9P1P6"/>
<dbReference type="InterPro" id="IPR044808">
    <property type="entry name" value="ERF_plant"/>
</dbReference>
<dbReference type="SUPFAM" id="SSF54171">
    <property type="entry name" value="DNA-binding domain"/>
    <property type="match status" value="1"/>
</dbReference>
<dbReference type="PRINTS" id="PR00367">
    <property type="entry name" value="ETHRSPELEMNT"/>
</dbReference>
<keyword evidence="3" id="KW-0238">DNA-binding</keyword>
<dbReference type="InterPro" id="IPR016177">
    <property type="entry name" value="DNA-bd_dom_sf"/>
</dbReference>
<dbReference type="PANTHER" id="PTHR31190">
    <property type="entry name" value="DNA-BINDING DOMAIN"/>
    <property type="match status" value="1"/>
</dbReference>
<evidence type="ECO:0000256" key="2">
    <source>
        <dbReference type="ARBA" id="ARBA00023015"/>
    </source>
</evidence>
<keyword evidence="8" id="KW-1185">Reference proteome</keyword>
<feature type="domain" description="AP2/ERF" evidence="6">
    <location>
        <begin position="19"/>
        <end position="77"/>
    </location>
</feature>
<dbReference type="Gene3D" id="3.30.730.10">
    <property type="entry name" value="AP2/ERF domain"/>
    <property type="match status" value="1"/>
</dbReference>
<dbReference type="Proteomes" id="UP000036987">
    <property type="component" value="Unassembled WGS sequence"/>
</dbReference>
<dbReference type="PANTHER" id="PTHR31190:SF438">
    <property type="entry name" value="ETHYLENE-RESPONSIVE TRANSCRIPTION FACTOR ERF098-LIKE"/>
    <property type="match status" value="1"/>
</dbReference>
<gene>
    <name evidence="7" type="ORF">ZOSMA_43G00940</name>
</gene>
<dbReference type="OMA" id="DKWTEDT"/>
<evidence type="ECO:0000259" key="6">
    <source>
        <dbReference type="PROSITE" id="PS51032"/>
    </source>
</evidence>
<dbReference type="OrthoDB" id="10038011at2759"/>
<comment type="subcellular location">
    <subcellularLocation>
        <location evidence="1">Nucleus</location>
    </subcellularLocation>
</comment>
<sequence length="127" mass="14104">MEGRGCNCSCRGGGKKETRYRGVRKRPWGKYAAEIRDSTRLGGRLWLGTFSTAKEAARAYDRAAYGLRGASAILNFSIDDEDARLEDGHTSPSSSSRSDVECRKDVIVLEVLDDKVLDDLLKLPYDI</sequence>
<comment type="caution">
    <text evidence="7">The sequence shown here is derived from an EMBL/GenBank/DDBJ whole genome shotgun (WGS) entry which is preliminary data.</text>
</comment>
<evidence type="ECO:0000313" key="8">
    <source>
        <dbReference type="Proteomes" id="UP000036987"/>
    </source>
</evidence>
<dbReference type="SMART" id="SM00380">
    <property type="entry name" value="AP2"/>
    <property type="match status" value="1"/>
</dbReference>
<evidence type="ECO:0000313" key="7">
    <source>
        <dbReference type="EMBL" id="KMZ62913.1"/>
    </source>
</evidence>
<proteinExistence type="predicted"/>
<dbReference type="InterPro" id="IPR001471">
    <property type="entry name" value="AP2/ERF_dom"/>
</dbReference>
<dbReference type="InterPro" id="IPR036955">
    <property type="entry name" value="AP2/ERF_dom_sf"/>
</dbReference>
<dbReference type="GO" id="GO:0003700">
    <property type="term" value="F:DNA-binding transcription factor activity"/>
    <property type="evidence" value="ECO:0007669"/>
    <property type="project" value="InterPro"/>
</dbReference>